<accession>A0A558GXJ9</accession>
<dbReference type="EMBL" id="VNFK01000010">
    <property type="protein sequence ID" value="TVU61605.1"/>
    <property type="molecule type" value="Genomic_DNA"/>
</dbReference>
<evidence type="ECO:0000256" key="1">
    <source>
        <dbReference type="SAM" id="MobiDB-lite"/>
    </source>
</evidence>
<feature type="region of interest" description="Disordered" evidence="1">
    <location>
        <begin position="29"/>
        <end position="50"/>
    </location>
</feature>
<evidence type="ECO:0000313" key="2">
    <source>
        <dbReference type="EMBL" id="TVU61605.1"/>
    </source>
</evidence>
<dbReference type="OrthoDB" id="10003835at2"/>
<reference evidence="2 3" key="1">
    <citation type="submission" date="2019-07" db="EMBL/GenBank/DDBJ databases">
        <title>Diversity of Bacteria from Kongsfjorden, Arctic.</title>
        <authorList>
            <person name="Yu Y."/>
        </authorList>
    </citation>
    <scope>NUCLEOTIDE SEQUENCE [LARGE SCALE GENOMIC DNA]</scope>
    <source>
        <strain evidence="2 3">SM1928</strain>
    </source>
</reference>
<name>A0A558GXJ9_PAENT</name>
<gene>
    <name evidence="2" type="ORF">FQP90_13780</name>
</gene>
<dbReference type="AlphaFoldDB" id="A0A558GXJ9"/>
<organism evidence="2 3">
    <name type="scientific">Paenarthrobacter nitroguajacolicus</name>
    <name type="common">Arthrobacter nitroguajacolicus</name>
    <dbReference type="NCBI Taxonomy" id="211146"/>
    <lineage>
        <taxon>Bacteria</taxon>
        <taxon>Bacillati</taxon>
        <taxon>Actinomycetota</taxon>
        <taxon>Actinomycetes</taxon>
        <taxon>Micrococcales</taxon>
        <taxon>Micrococcaceae</taxon>
        <taxon>Paenarthrobacter</taxon>
    </lineage>
</organism>
<sequence>MSRIEPEECDHDEIFRGVCEDCDAIIEPDWEPSDADLPRPDYGYTNPSTSRLEAWANKQELTS</sequence>
<comment type="caution">
    <text evidence="2">The sequence shown here is derived from an EMBL/GenBank/DDBJ whole genome shotgun (WGS) entry which is preliminary data.</text>
</comment>
<evidence type="ECO:0000313" key="3">
    <source>
        <dbReference type="Proteomes" id="UP000316500"/>
    </source>
</evidence>
<proteinExistence type="predicted"/>
<dbReference type="Proteomes" id="UP000316500">
    <property type="component" value="Unassembled WGS sequence"/>
</dbReference>
<dbReference type="RefSeq" id="WP_144651416.1">
    <property type="nucleotide sequence ID" value="NZ_VNFK01000010.1"/>
</dbReference>
<protein>
    <submittedName>
        <fullName evidence="2">Uncharacterized protein</fullName>
    </submittedName>
</protein>